<proteinExistence type="predicted"/>
<dbReference type="InterPro" id="IPR029058">
    <property type="entry name" value="AB_hydrolase_fold"/>
</dbReference>
<dbReference type="InterPro" id="IPR016986">
    <property type="entry name" value="UCP031982_abhydr"/>
</dbReference>
<dbReference type="SUPFAM" id="SSF53474">
    <property type="entry name" value="alpha/beta-Hydrolases"/>
    <property type="match status" value="1"/>
</dbReference>
<dbReference type="GO" id="GO:0052689">
    <property type="term" value="F:carboxylic ester hydrolase activity"/>
    <property type="evidence" value="ECO:0007669"/>
    <property type="project" value="UniProtKB-ARBA"/>
</dbReference>
<evidence type="ECO:0000256" key="1">
    <source>
        <dbReference type="ARBA" id="ARBA00022801"/>
    </source>
</evidence>
<dbReference type="KEGG" id="paby:Ga0080574_TMP1724"/>
<dbReference type="InterPro" id="IPR050261">
    <property type="entry name" value="FrsA_esterase"/>
</dbReference>
<sequence length="333" mass="34326">MSVFSKASEGLAGAVLGLMLAGPALAGVGFQRALIENGLSIGLWYPSEAAMPEVPNTPFGQALARGAMPAGEALPLVVISHGNSGWMGGHAPIAYALAEAGFVVAAPTHSQDSMRIGEPVAAKWMVSRPQDIVATLDFVTGEWRGAGQVDTNRIGMFGFSAGGYTALVAGGAVPDIARGRAFCGAEPEEFVCKLGLFDGLPDDLEAQLRPAAADGRIGALVLAAPGLAFAFDPETLAALELPVQIWSGSADERVPTASNAAPLADALPDAELHEVAGAGHFFFLAPCDPRFEAQAPEIWEMACVDAPELDRVAFQAELAAEMAAFFAAALPAE</sequence>
<dbReference type="Pfam" id="PF03403">
    <property type="entry name" value="PAF-AH_p_II"/>
    <property type="match status" value="1"/>
</dbReference>
<dbReference type="PIRSF" id="PIRSF031982">
    <property type="entry name" value="UCP031982_abhydr"/>
    <property type="match status" value="1"/>
</dbReference>
<evidence type="ECO:0000313" key="2">
    <source>
        <dbReference type="EMBL" id="APZ52058.1"/>
    </source>
</evidence>
<keyword evidence="1 2" id="KW-0378">Hydrolase</keyword>
<keyword evidence="3" id="KW-1185">Reference proteome</keyword>
<organism evidence="2 3">
    <name type="scientific">Salipiger abyssi</name>
    <dbReference type="NCBI Taxonomy" id="1250539"/>
    <lineage>
        <taxon>Bacteria</taxon>
        <taxon>Pseudomonadati</taxon>
        <taxon>Pseudomonadota</taxon>
        <taxon>Alphaproteobacteria</taxon>
        <taxon>Rhodobacterales</taxon>
        <taxon>Roseobacteraceae</taxon>
        <taxon>Salipiger</taxon>
    </lineage>
</organism>
<dbReference type="PANTHER" id="PTHR22946:SF9">
    <property type="entry name" value="POLYKETIDE TRANSFERASE AF380"/>
    <property type="match status" value="1"/>
</dbReference>
<dbReference type="Proteomes" id="UP000187059">
    <property type="component" value="Chromosome"/>
</dbReference>
<dbReference type="RefSeq" id="WP_198039787.1">
    <property type="nucleotide sequence ID" value="NZ_CP015093.1"/>
</dbReference>
<gene>
    <name evidence="2" type="ORF">Ga0080574_TMP1724</name>
</gene>
<protein>
    <submittedName>
        <fullName evidence="2">Putative dienelactone hydrolase</fullName>
    </submittedName>
</protein>
<reference evidence="2 3" key="1">
    <citation type="submission" date="2016-04" db="EMBL/GenBank/DDBJ databases">
        <title>Deep-sea bacteria in the southern Pacific.</title>
        <authorList>
            <person name="Tang K."/>
        </authorList>
    </citation>
    <scope>NUCLEOTIDE SEQUENCE [LARGE SCALE GENOMIC DNA]</scope>
    <source>
        <strain evidence="2 3">JLT2014</strain>
    </source>
</reference>
<dbReference type="EMBL" id="CP015093">
    <property type="protein sequence ID" value="APZ52058.1"/>
    <property type="molecule type" value="Genomic_DNA"/>
</dbReference>
<dbReference type="PANTHER" id="PTHR22946">
    <property type="entry name" value="DIENELACTONE HYDROLASE DOMAIN-CONTAINING PROTEIN-RELATED"/>
    <property type="match status" value="1"/>
</dbReference>
<evidence type="ECO:0000313" key="3">
    <source>
        <dbReference type="Proteomes" id="UP000187059"/>
    </source>
</evidence>
<name>A0A1P8URU8_9RHOB</name>
<accession>A0A1P8URU8</accession>
<dbReference type="STRING" id="1250539.Ga0080574_TMP1724"/>
<dbReference type="Gene3D" id="3.40.50.1820">
    <property type="entry name" value="alpha/beta hydrolase"/>
    <property type="match status" value="1"/>
</dbReference>
<dbReference type="AlphaFoldDB" id="A0A1P8URU8"/>